<dbReference type="EMBL" id="LXQA010741910">
    <property type="protein sequence ID" value="MCI68742.1"/>
    <property type="molecule type" value="Genomic_DNA"/>
</dbReference>
<name>A0A392U5V6_9FABA</name>
<evidence type="ECO:0000313" key="2">
    <source>
        <dbReference type="Proteomes" id="UP000265520"/>
    </source>
</evidence>
<dbReference type="AlphaFoldDB" id="A0A392U5V6"/>
<sequence length="17" mass="1809">MAALRAGWCCAARRVAC</sequence>
<feature type="non-terminal residue" evidence="1">
    <location>
        <position position="17"/>
    </location>
</feature>
<keyword evidence="2" id="KW-1185">Reference proteome</keyword>
<proteinExistence type="predicted"/>
<organism evidence="1 2">
    <name type="scientific">Trifolium medium</name>
    <dbReference type="NCBI Taxonomy" id="97028"/>
    <lineage>
        <taxon>Eukaryota</taxon>
        <taxon>Viridiplantae</taxon>
        <taxon>Streptophyta</taxon>
        <taxon>Embryophyta</taxon>
        <taxon>Tracheophyta</taxon>
        <taxon>Spermatophyta</taxon>
        <taxon>Magnoliopsida</taxon>
        <taxon>eudicotyledons</taxon>
        <taxon>Gunneridae</taxon>
        <taxon>Pentapetalae</taxon>
        <taxon>rosids</taxon>
        <taxon>fabids</taxon>
        <taxon>Fabales</taxon>
        <taxon>Fabaceae</taxon>
        <taxon>Papilionoideae</taxon>
        <taxon>50 kb inversion clade</taxon>
        <taxon>NPAAA clade</taxon>
        <taxon>Hologalegina</taxon>
        <taxon>IRL clade</taxon>
        <taxon>Trifolieae</taxon>
        <taxon>Trifolium</taxon>
    </lineage>
</organism>
<comment type="caution">
    <text evidence="1">The sequence shown here is derived from an EMBL/GenBank/DDBJ whole genome shotgun (WGS) entry which is preliminary data.</text>
</comment>
<evidence type="ECO:0000313" key="1">
    <source>
        <dbReference type="EMBL" id="MCI68742.1"/>
    </source>
</evidence>
<dbReference type="Proteomes" id="UP000265520">
    <property type="component" value="Unassembled WGS sequence"/>
</dbReference>
<reference evidence="1 2" key="1">
    <citation type="journal article" date="2018" name="Front. Plant Sci.">
        <title>Red Clover (Trifolium pratense) and Zigzag Clover (T. medium) - A Picture of Genomic Similarities and Differences.</title>
        <authorList>
            <person name="Dluhosova J."/>
            <person name="Istvanek J."/>
            <person name="Nedelnik J."/>
            <person name="Repkova J."/>
        </authorList>
    </citation>
    <scope>NUCLEOTIDE SEQUENCE [LARGE SCALE GENOMIC DNA]</scope>
    <source>
        <strain evidence="2">cv. 10/8</strain>
        <tissue evidence="1">Leaf</tissue>
    </source>
</reference>
<protein>
    <submittedName>
        <fullName evidence="1">Uncharacterized protein</fullName>
    </submittedName>
</protein>
<accession>A0A392U5V6</accession>